<evidence type="ECO:0008006" key="3">
    <source>
        <dbReference type="Google" id="ProtNLM"/>
    </source>
</evidence>
<gene>
    <name evidence="1" type="ORF">LEP1GSC105_4439</name>
</gene>
<comment type="caution">
    <text evidence="1">The sequence shown here is derived from an EMBL/GenBank/DDBJ whole genome shotgun (WGS) entry which is preliminary data.</text>
</comment>
<dbReference type="EMBL" id="AHNR02000014">
    <property type="protein sequence ID" value="EKR56605.1"/>
    <property type="molecule type" value="Genomic_DNA"/>
</dbReference>
<organism evidence="1 2">
    <name type="scientific">Leptospira interrogans str. UI 12758</name>
    <dbReference type="NCBI Taxonomy" id="1049938"/>
    <lineage>
        <taxon>Bacteria</taxon>
        <taxon>Pseudomonadati</taxon>
        <taxon>Spirochaetota</taxon>
        <taxon>Spirochaetia</taxon>
        <taxon>Leptospirales</taxon>
        <taxon>Leptospiraceae</taxon>
        <taxon>Leptospira</taxon>
    </lineage>
</organism>
<evidence type="ECO:0000313" key="1">
    <source>
        <dbReference type="EMBL" id="EKR56605.1"/>
    </source>
</evidence>
<sequence length="354" mass="41754">MSDFSEIQKIIAFIRSWKFFFNFKNENLELWSDLFLKAPYQPVAYSDLALDFQYLYQKEKEPSIIDMSFIIKDMGKPIGIWPLSICTSEKTNKLNFYGLTLQIPLLITTELRVLERIANEFYLFLERLLNILKEKEFLISLPFRGKLFYVVDPWHKAALDFGAKPEINYDLYIDLNLDIEEIRSQFRKSYKPLISKGLNLWNTFVLTDRDELVWEEYRQLHISAAGRVTRCKETWDVQLKSIESKKGFLVCLRDEEDTLVGAGFFMFTKHEARYDTAAYNRDLFDKPLGHVVQYIAIQEFKKRGISSYIVGSRPYDFDSVQYTEKELSISKFKSGFTSSLIPRFIFKKSLLNEK</sequence>
<dbReference type="RefSeq" id="WP_001279417.1">
    <property type="nucleotide sequence ID" value="NZ_AHNR02000014.1"/>
</dbReference>
<dbReference type="Proteomes" id="UP000001340">
    <property type="component" value="Unassembled WGS sequence"/>
</dbReference>
<dbReference type="SUPFAM" id="SSF55729">
    <property type="entry name" value="Acyl-CoA N-acyltransferases (Nat)"/>
    <property type="match status" value="1"/>
</dbReference>
<dbReference type="InterPro" id="IPR016181">
    <property type="entry name" value="Acyl_CoA_acyltransferase"/>
</dbReference>
<protein>
    <recommendedName>
        <fullName evidence="3">FemAB family protein</fullName>
    </recommendedName>
</protein>
<reference evidence="1 2" key="1">
    <citation type="submission" date="2012-10" db="EMBL/GenBank/DDBJ databases">
        <authorList>
            <person name="Harkins D.M."/>
            <person name="Durkin A.S."/>
            <person name="Brinkac L.M."/>
            <person name="Haft D.H."/>
            <person name="Selengut J.D."/>
            <person name="Sanka R."/>
            <person name="DePew J."/>
            <person name="Purushe J."/>
            <person name="Chanthongthip A."/>
            <person name="Lattana O."/>
            <person name="Phetsouvanh R."/>
            <person name="Newton P.N."/>
            <person name="Vinetz J.M."/>
            <person name="Sutton G.G."/>
            <person name="Nierman W.C."/>
            <person name="Fouts D.E."/>
        </authorList>
    </citation>
    <scope>NUCLEOTIDE SEQUENCE [LARGE SCALE GENOMIC DNA]</scope>
    <source>
        <strain evidence="1 2">UI 12758</strain>
    </source>
</reference>
<evidence type="ECO:0000313" key="2">
    <source>
        <dbReference type="Proteomes" id="UP000001340"/>
    </source>
</evidence>
<proteinExistence type="predicted"/>
<dbReference type="InterPro" id="IPR030952">
    <property type="entry name" value="FemAB"/>
</dbReference>
<dbReference type="AlphaFoldDB" id="A0A0E2DAY4"/>
<dbReference type="NCBIfam" id="TIGR04421">
    <property type="entry name" value="FemAB_IMCC1989"/>
    <property type="match status" value="1"/>
</dbReference>
<accession>A0A0E2DAY4</accession>
<dbReference type="Gene3D" id="3.40.630.30">
    <property type="match status" value="1"/>
</dbReference>
<name>A0A0E2DAY4_LEPIR</name>